<name>A0A0G2E4A8_9PEZI</name>
<reference evidence="7 8" key="1">
    <citation type="submission" date="2015-03" db="EMBL/GenBank/DDBJ databases">
        <authorList>
            <person name="Morales-Cruz A."/>
            <person name="Amrine K.C."/>
            <person name="Cantu D."/>
        </authorList>
    </citation>
    <scope>NUCLEOTIDE SEQUENCE [LARGE SCALE GENOMIC DNA]</scope>
    <source>
        <strain evidence="7">DS831</strain>
    </source>
</reference>
<dbReference type="Gene3D" id="4.10.240.10">
    <property type="entry name" value="Zn(2)-C6 fungal-type DNA-binding domain"/>
    <property type="match status" value="1"/>
</dbReference>
<dbReference type="InterPro" id="IPR007219">
    <property type="entry name" value="XnlR_reg_dom"/>
</dbReference>
<dbReference type="GO" id="GO:0008270">
    <property type="term" value="F:zinc ion binding"/>
    <property type="evidence" value="ECO:0007669"/>
    <property type="project" value="InterPro"/>
</dbReference>
<dbReference type="PANTHER" id="PTHR47840">
    <property type="entry name" value="ZN(II)2CYS6 TRANSCRIPTION FACTOR (EUROFUNG)-RELATED"/>
    <property type="match status" value="1"/>
</dbReference>
<evidence type="ECO:0000256" key="1">
    <source>
        <dbReference type="ARBA" id="ARBA00022723"/>
    </source>
</evidence>
<keyword evidence="1" id="KW-0479">Metal-binding</keyword>
<dbReference type="PROSITE" id="PS50048">
    <property type="entry name" value="ZN2_CY6_FUNGAL_2"/>
    <property type="match status" value="1"/>
</dbReference>
<keyword evidence="3" id="KW-0804">Transcription</keyword>
<evidence type="ECO:0000256" key="4">
    <source>
        <dbReference type="ARBA" id="ARBA00023242"/>
    </source>
</evidence>
<dbReference type="PROSITE" id="PS00463">
    <property type="entry name" value="ZN2_CY6_FUNGAL_1"/>
    <property type="match status" value="1"/>
</dbReference>
<dbReference type="CDD" id="cd00067">
    <property type="entry name" value="GAL4"/>
    <property type="match status" value="1"/>
</dbReference>
<proteinExistence type="predicted"/>
<feature type="region of interest" description="Disordered" evidence="5">
    <location>
        <begin position="623"/>
        <end position="691"/>
    </location>
</feature>
<accession>A0A0G2E4A8</accession>
<dbReference type="InterPro" id="IPR001138">
    <property type="entry name" value="Zn2Cys6_DnaBD"/>
</dbReference>
<dbReference type="AlphaFoldDB" id="A0A0G2E4A8"/>
<dbReference type="CDD" id="cd12148">
    <property type="entry name" value="fungal_TF_MHR"/>
    <property type="match status" value="1"/>
</dbReference>
<evidence type="ECO:0000256" key="5">
    <source>
        <dbReference type="SAM" id="MobiDB-lite"/>
    </source>
</evidence>
<evidence type="ECO:0000256" key="2">
    <source>
        <dbReference type="ARBA" id="ARBA00023015"/>
    </source>
</evidence>
<dbReference type="EMBL" id="LAQI01000143">
    <property type="protein sequence ID" value="KKY17847.1"/>
    <property type="molecule type" value="Genomic_DNA"/>
</dbReference>
<sequence>MTRSSSEAGVRDGGVRKRMRKGTHSCFECRRRKIRCISSDEHPGECTECFARGSRCIDQENADPDAIVDNRKNLRERVAKLEALIESLLDDRSAAGAAETLRRLGADVLPRTPHSDASSGLAGQTKAPLMAMFDNEALGRAQPSQPTADPARKPGPPVPVAPTAQVYDIGSVQLSCECDDIGIPKVKKSKEKRTRDMLLTLLPSKDVVEKAVTTNDDWWRVWRHKLGGTARGRTLQHFAMQTLDRGSPAEVGVLLLCIGVALDLENLNNSLAMVDALIISDDEYAATVEGMECAILVSKCYSEIGQPRRAWLAARKGLTYAQLMGLHRSHATNETWDSVWWSLYQTDRFLSLLLGLPYGVADAHCDMNYFGKDKDADGQRDFMQKLSVLAGKVIDRTQGVHELSLGAALELDQELDTMVDSMPAGWWDTQSQLLHAIDPVQTVTLRERLLAQICFQQLRVYLHLPFMLRSASVPNSAKFEYSRTTCYSASRELLTLYHFLRGGNGEPLYECKVIDFLGFTAAVLIMLGLLGYSRLHNANGAAGYQNQNILTEEQDWRLIEMTMDIFGRASNEKGGKVAAQSLKVMQQLSSVRNRDVAGEDTECTQRIVIPYFGAITIRRGRNFGDTSSKKSTAAVRTTDTSKVSSSAAVPGVTASAHSMSPPSTIHQPPYLPSPSTSQNQHSNTSSVNGDPNGLNNPYIAYDPFLFPGAVDPQAWAAGEDGLESLMSGSHGGPWQSLVSNMDIDQDWACPCVLIEVIAAALNPADYKIAEMDIVSKPLFRSGLYQPGINFCYRVVAAYSIAAAHPKLAQLGALVFGAIPHALTLLKHRSLS</sequence>
<reference evidence="7 8" key="2">
    <citation type="submission" date="2015-05" db="EMBL/GenBank/DDBJ databases">
        <title>Distinctive expansion of gene families associated with plant cell wall degradation and secondary metabolism in the genomes of grapevine trunk pathogens.</title>
        <authorList>
            <person name="Lawrence D.P."/>
            <person name="Travadon R."/>
            <person name="Rolshausen P.E."/>
            <person name="Baumgartner K."/>
        </authorList>
    </citation>
    <scope>NUCLEOTIDE SEQUENCE [LARGE SCALE GENOMIC DNA]</scope>
    <source>
        <strain evidence="7">DS831</strain>
    </source>
</reference>
<evidence type="ECO:0000256" key="3">
    <source>
        <dbReference type="ARBA" id="ARBA00023163"/>
    </source>
</evidence>
<evidence type="ECO:0000313" key="8">
    <source>
        <dbReference type="Proteomes" id="UP000034182"/>
    </source>
</evidence>
<dbReference type="GO" id="GO:0003677">
    <property type="term" value="F:DNA binding"/>
    <property type="evidence" value="ECO:0007669"/>
    <property type="project" value="InterPro"/>
</dbReference>
<dbReference type="SUPFAM" id="SSF57701">
    <property type="entry name" value="Zn2/Cys6 DNA-binding domain"/>
    <property type="match status" value="1"/>
</dbReference>
<protein>
    <submittedName>
        <fullName evidence="7">Putative c6 finger domain</fullName>
    </submittedName>
</protein>
<feature type="region of interest" description="Disordered" evidence="5">
    <location>
        <begin position="140"/>
        <end position="162"/>
    </location>
</feature>
<dbReference type="SMART" id="SM00066">
    <property type="entry name" value="GAL4"/>
    <property type="match status" value="1"/>
</dbReference>
<evidence type="ECO:0000313" key="7">
    <source>
        <dbReference type="EMBL" id="KKY17847.1"/>
    </source>
</evidence>
<keyword evidence="4" id="KW-0539">Nucleus</keyword>
<feature type="compositionally biased region" description="Polar residues" evidence="5">
    <location>
        <begin position="624"/>
        <end position="647"/>
    </location>
</feature>
<feature type="compositionally biased region" description="Low complexity" evidence="5">
    <location>
        <begin position="673"/>
        <end position="686"/>
    </location>
</feature>
<evidence type="ECO:0000259" key="6">
    <source>
        <dbReference type="PROSITE" id="PS50048"/>
    </source>
</evidence>
<dbReference type="Proteomes" id="UP000034182">
    <property type="component" value="Unassembled WGS sequence"/>
</dbReference>
<dbReference type="InterPro" id="IPR036864">
    <property type="entry name" value="Zn2-C6_fun-type_DNA-bd_sf"/>
</dbReference>
<dbReference type="SMART" id="SM00906">
    <property type="entry name" value="Fungal_trans"/>
    <property type="match status" value="1"/>
</dbReference>
<feature type="compositionally biased region" description="Polar residues" evidence="5">
    <location>
        <begin position="655"/>
        <end position="666"/>
    </location>
</feature>
<feature type="domain" description="Zn(2)-C6 fungal-type" evidence="6">
    <location>
        <begin position="25"/>
        <end position="56"/>
    </location>
</feature>
<dbReference type="GO" id="GO:0006351">
    <property type="term" value="P:DNA-templated transcription"/>
    <property type="evidence" value="ECO:0007669"/>
    <property type="project" value="InterPro"/>
</dbReference>
<keyword evidence="2" id="KW-0805">Transcription regulation</keyword>
<gene>
    <name evidence="7" type="ORF">UCDDS831_g06162</name>
</gene>
<dbReference type="PANTHER" id="PTHR47840:SF1">
    <property type="entry name" value="ZN(II)2CYS6 TRANSCRIPTION FACTOR (EUROFUNG)"/>
    <property type="match status" value="1"/>
</dbReference>
<comment type="caution">
    <text evidence="7">The sequence shown here is derived from an EMBL/GenBank/DDBJ whole genome shotgun (WGS) entry which is preliminary data.</text>
</comment>
<dbReference type="GO" id="GO:0000981">
    <property type="term" value="F:DNA-binding transcription factor activity, RNA polymerase II-specific"/>
    <property type="evidence" value="ECO:0007669"/>
    <property type="project" value="InterPro"/>
</dbReference>
<organism evidence="7 8">
    <name type="scientific">Diplodia seriata</name>
    <dbReference type="NCBI Taxonomy" id="420778"/>
    <lineage>
        <taxon>Eukaryota</taxon>
        <taxon>Fungi</taxon>
        <taxon>Dikarya</taxon>
        <taxon>Ascomycota</taxon>
        <taxon>Pezizomycotina</taxon>
        <taxon>Dothideomycetes</taxon>
        <taxon>Dothideomycetes incertae sedis</taxon>
        <taxon>Botryosphaeriales</taxon>
        <taxon>Botryosphaeriaceae</taxon>
        <taxon>Diplodia</taxon>
    </lineage>
</organism>